<dbReference type="PROSITE" id="PS00125">
    <property type="entry name" value="SER_THR_PHOSPHATASE"/>
    <property type="match status" value="1"/>
</dbReference>
<keyword evidence="2 4" id="KW-0378">Hydrolase</keyword>
<sequence length="305" mass="35026">MNAGDYDKVLEHLRAGKHLDEKCIILILRKLQEVLYEEPNVIKLNAPITVCGDIHGQLFDLFELFRISGDPADTKYLFLGDYVDRGYFSLETFMYLATLKLKYPTQICLLRGNHECRQVSKQYGFYNECVQNYGHAGIWNLCQETFDILPMAAVIEDKIFCVHGGLSPEVLLIEQISLCDRQIEIPTNGAIADLYWSDPDEVQSWSVSSRGAGWLFGQPQTNIFCQNNKINLIARAHQLVMDGYEYKFDEKVITVWSAPNYGYRTGNIASVMKLDAQLNRELRIFKEVPEISSQKPQDFVPHYFT</sequence>
<dbReference type="InterPro" id="IPR047129">
    <property type="entry name" value="PPA2-like"/>
</dbReference>
<dbReference type="AlphaFoldDB" id="A2EKR6"/>
<dbReference type="Proteomes" id="UP000001542">
    <property type="component" value="Unassembled WGS sequence"/>
</dbReference>
<keyword evidence="3" id="KW-0464">Manganese</keyword>
<dbReference type="OrthoDB" id="1930084at2759"/>
<dbReference type="SMART" id="SM00156">
    <property type="entry name" value="PP2Ac"/>
    <property type="match status" value="1"/>
</dbReference>
<dbReference type="eggNOG" id="KOG0372">
    <property type="taxonomic scope" value="Eukaryota"/>
</dbReference>
<dbReference type="InterPro" id="IPR004843">
    <property type="entry name" value="Calcineurin-like_PHP"/>
</dbReference>
<protein>
    <recommendedName>
        <fullName evidence="4">Serine/threonine-protein phosphatase</fullName>
        <ecNumber evidence="4">3.1.3.16</ecNumber>
    </recommendedName>
</protein>
<dbReference type="EMBL" id="DS113416">
    <property type="protein sequence ID" value="EAY06713.1"/>
    <property type="molecule type" value="Genomic_DNA"/>
</dbReference>
<dbReference type="InterPro" id="IPR029052">
    <property type="entry name" value="Metallo-depent_PP-like"/>
</dbReference>
<evidence type="ECO:0000313" key="7">
    <source>
        <dbReference type="Proteomes" id="UP000001542"/>
    </source>
</evidence>
<comment type="catalytic activity">
    <reaction evidence="4">
        <text>O-phospho-L-threonyl-[protein] + H2O = L-threonyl-[protein] + phosphate</text>
        <dbReference type="Rhea" id="RHEA:47004"/>
        <dbReference type="Rhea" id="RHEA-COMP:11060"/>
        <dbReference type="Rhea" id="RHEA-COMP:11605"/>
        <dbReference type="ChEBI" id="CHEBI:15377"/>
        <dbReference type="ChEBI" id="CHEBI:30013"/>
        <dbReference type="ChEBI" id="CHEBI:43474"/>
        <dbReference type="ChEBI" id="CHEBI:61977"/>
        <dbReference type="EC" id="3.1.3.16"/>
    </reaction>
</comment>
<dbReference type="GO" id="GO:0000724">
    <property type="term" value="P:double-strand break repair via homologous recombination"/>
    <property type="evidence" value="ECO:0000318"/>
    <property type="project" value="GO_Central"/>
</dbReference>
<organism evidence="6 7">
    <name type="scientific">Trichomonas vaginalis (strain ATCC PRA-98 / G3)</name>
    <dbReference type="NCBI Taxonomy" id="412133"/>
    <lineage>
        <taxon>Eukaryota</taxon>
        <taxon>Metamonada</taxon>
        <taxon>Parabasalia</taxon>
        <taxon>Trichomonadida</taxon>
        <taxon>Trichomonadidae</taxon>
        <taxon>Trichomonas</taxon>
    </lineage>
</organism>
<gene>
    <name evidence="6" type="ORF">TVAG_310000</name>
</gene>
<dbReference type="VEuPathDB" id="TrichDB:TVAG_310000"/>
<dbReference type="Gene3D" id="3.60.21.10">
    <property type="match status" value="1"/>
</dbReference>
<dbReference type="RefSeq" id="XP_001318936.1">
    <property type="nucleotide sequence ID" value="XM_001318901.1"/>
</dbReference>
<comment type="similarity">
    <text evidence="4">Belongs to the PPP phosphatase family.</text>
</comment>
<proteinExistence type="inferred from homology"/>
<dbReference type="VEuPathDB" id="TrichDB:TVAGG3_0865450"/>
<dbReference type="SUPFAM" id="SSF56300">
    <property type="entry name" value="Metallo-dependent phosphatases"/>
    <property type="match status" value="1"/>
</dbReference>
<dbReference type="InterPro" id="IPR006186">
    <property type="entry name" value="Ser/Thr-sp_prot-phosphatase"/>
</dbReference>
<dbReference type="OMA" id="STQVYGF"/>
<dbReference type="SMR" id="A2EKR6"/>
<name>A2EKR6_TRIV3</name>
<dbReference type="Pfam" id="PF00149">
    <property type="entry name" value="Metallophos"/>
    <property type="match status" value="1"/>
</dbReference>
<evidence type="ECO:0000256" key="3">
    <source>
        <dbReference type="ARBA" id="ARBA00023211"/>
    </source>
</evidence>
<evidence type="ECO:0000313" key="6">
    <source>
        <dbReference type="EMBL" id="EAY06713.1"/>
    </source>
</evidence>
<dbReference type="PANTHER" id="PTHR45619">
    <property type="entry name" value="SERINE/THREONINE-PROTEIN PHOSPHATASE PP2A-RELATED"/>
    <property type="match status" value="1"/>
</dbReference>
<keyword evidence="7" id="KW-1185">Reference proteome</keyword>
<dbReference type="GO" id="GO:0046872">
    <property type="term" value="F:metal ion binding"/>
    <property type="evidence" value="ECO:0007669"/>
    <property type="project" value="UniProtKB-KW"/>
</dbReference>
<reference evidence="6" key="1">
    <citation type="submission" date="2006-10" db="EMBL/GenBank/DDBJ databases">
        <authorList>
            <person name="Amadeo P."/>
            <person name="Zhao Q."/>
            <person name="Wortman J."/>
            <person name="Fraser-Liggett C."/>
            <person name="Carlton J."/>
        </authorList>
    </citation>
    <scope>NUCLEOTIDE SEQUENCE</scope>
    <source>
        <strain evidence="6">G3</strain>
    </source>
</reference>
<dbReference type="GO" id="GO:0005737">
    <property type="term" value="C:cytoplasm"/>
    <property type="evidence" value="ECO:0000318"/>
    <property type="project" value="GO_Central"/>
</dbReference>
<evidence type="ECO:0000256" key="4">
    <source>
        <dbReference type="RuleBase" id="RU004273"/>
    </source>
</evidence>
<keyword evidence="1" id="KW-0479">Metal-binding</keyword>
<dbReference type="KEGG" id="tva:4764595"/>
<feature type="domain" description="Serine/threonine specific protein phosphatases" evidence="5">
    <location>
        <begin position="110"/>
        <end position="115"/>
    </location>
</feature>
<dbReference type="GO" id="GO:0004722">
    <property type="term" value="F:protein serine/threonine phosphatase activity"/>
    <property type="evidence" value="ECO:0000318"/>
    <property type="project" value="GO_Central"/>
</dbReference>
<evidence type="ECO:0000259" key="5">
    <source>
        <dbReference type="PROSITE" id="PS00125"/>
    </source>
</evidence>
<evidence type="ECO:0000256" key="1">
    <source>
        <dbReference type="ARBA" id="ARBA00022723"/>
    </source>
</evidence>
<dbReference type="STRING" id="5722.A2EKR6"/>
<evidence type="ECO:0000256" key="2">
    <source>
        <dbReference type="ARBA" id="ARBA00022801"/>
    </source>
</evidence>
<dbReference type="GO" id="GO:0005634">
    <property type="term" value="C:nucleus"/>
    <property type="evidence" value="ECO:0000318"/>
    <property type="project" value="GO_Central"/>
</dbReference>
<reference evidence="6" key="2">
    <citation type="journal article" date="2007" name="Science">
        <title>Draft genome sequence of the sexually transmitted pathogen Trichomonas vaginalis.</title>
        <authorList>
            <person name="Carlton J.M."/>
            <person name="Hirt R.P."/>
            <person name="Silva J.C."/>
            <person name="Delcher A.L."/>
            <person name="Schatz M."/>
            <person name="Zhao Q."/>
            <person name="Wortman J.R."/>
            <person name="Bidwell S.L."/>
            <person name="Alsmark U.C.M."/>
            <person name="Besteiro S."/>
            <person name="Sicheritz-Ponten T."/>
            <person name="Noel C.J."/>
            <person name="Dacks J.B."/>
            <person name="Foster P.G."/>
            <person name="Simillion C."/>
            <person name="Van de Peer Y."/>
            <person name="Miranda-Saavedra D."/>
            <person name="Barton G.J."/>
            <person name="Westrop G.D."/>
            <person name="Mueller S."/>
            <person name="Dessi D."/>
            <person name="Fiori P.L."/>
            <person name="Ren Q."/>
            <person name="Paulsen I."/>
            <person name="Zhang H."/>
            <person name="Bastida-Corcuera F.D."/>
            <person name="Simoes-Barbosa A."/>
            <person name="Brown M.T."/>
            <person name="Hayes R.D."/>
            <person name="Mukherjee M."/>
            <person name="Okumura C.Y."/>
            <person name="Schneider R."/>
            <person name="Smith A.J."/>
            <person name="Vanacova S."/>
            <person name="Villalvazo M."/>
            <person name="Haas B.J."/>
            <person name="Pertea M."/>
            <person name="Feldblyum T.V."/>
            <person name="Utterback T.R."/>
            <person name="Shu C.L."/>
            <person name="Osoegawa K."/>
            <person name="de Jong P.J."/>
            <person name="Hrdy I."/>
            <person name="Horvathova L."/>
            <person name="Zubacova Z."/>
            <person name="Dolezal P."/>
            <person name="Malik S.B."/>
            <person name="Logsdon J.M. Jr."/>
            <person name="Henze K."/>
            <person name="Gupta A."/>
            <person name="Wang C.C."/>
            <person name="Dunne R.L."/>
            <person name="Upcroft J.A."/>
            <person name="Upcroft P."/>
            <person name="White O."/>
            <person name="Salzberg S.L."/>
            <person name="Tang P."/>
            <person name="Chiu C.-H."/>
            <person name="Lee Y.-S."/>
            <person name="Embley T.M."/>
            <person name="Coombs G.H."/>
            <person name="Mottram J.C."/>
            <person name="Tachezy J."/>
            <person name="Fraser-Liggett C.M."/>
            <person name="Johnson P.J."/>
        </authorList>
    </citation>
    <scope>NUCLEOTIDE SEQUENCE [LARGE SCALE GENOMIC DNA]</scope>
    <source>
        <strain evidence="6">G3</strain>
    </source>
</reference>
<dbReference type="InParanoid" id="A2EKR6"/>
<dbReference type="EC" id="3.1.3.16" evidence="4"/>
<dbReference type="PRINTS" id="PR00114">
    <property type="entry name" value="STPHPHTASE"/>
</dbReference>
<accession>A2EKR6</accession>